<protein>
    <recommendedName>
        <fullName evidence="4">EGF-like domain-containing protein</fullName>
    </recommendedName>
</protein>
<feature type="domain" description="EGF-like" evidence="4">
    <location>
        <begin position="40"/>
        <end position="76"/>
    </location>
</feature>
<keyword evidence="3" id="KW-0472">Membrane</keyword>
<dbReference type="CDD" id="cd00055">
    <property type="entry name" value="EGF_Lam"/>
    <property type="match status" value="1"/>
</dbReference>
<comment type="caution">
    <text evidence="5">The sequence shown here is derived from an EMBL/GenBank/DDBJ whole genome shotgun (WGS) entry which is preliminary data.</text>
</comment>
<dbReference type="InterPro" id="IPR051830">
    <property type="entry name" value="NOTCH_homolog"/>
</dbReference>
<feature type="non-terminal residue" evidence="5">
    <location>
        <position position="1"/>
    </location>
</feature>
<dbReference type="Pfam" id="PF00053">
    <property type="entry name" value="EGF_laminin"/>
    <property type="match status" value="1"/>
</dbReference>
<evidence type="ECO:0000313" key="6">
    <source>
        <dbReference type="Proteomes" id="UP001177023"/>
    </source>
</evidence>
<dbReference type="Gene3D" id="3.30.900.10">
    <property type="entry name" value="HORMA domain"/>
    <property type="match status" value="1"/>
</dbReference>
<name>A0AA36GB21_9BILA</name>
<keyword evidence="1" id="KW-0245">EGF-like domain</keyword>
<organism evidence="5 6">
    <name type="scientific">Mesorhabditis spiculigera</name>
    <dbReference type="NCBI Taxonomy" id="96644"/>
    <lineage>
        <taxon>Eukaryota</taxon>
        <taxon>Metazoa</taxon>
        <taxon>Ecdysozoa</taxon>
        <taxon>Nematoda</taxon>
        <taxon>Chromadorea</taxon>
        <taxon>Rhabditida</taxon>
        <taxon>Rhabditina</taxon>
        <taxon>Rhabditomorpha</taxon>
        <taxon>Rhabditoidea</taxon>
        <taxon>Rhabditidae</taxon>
        <taxon>Mesorhabditinae</taxon>
        <taxon>Mesorhabditis</taxon>
    </lineage>
</organism>
<dbReference type="InterPro" id="IPR000742">
    <property type="entry name" value="EGF"/>
</dbReference>
<dbReference type="PROSITE" id="PS01186">
    <property type="entry name" value="EGF_2"/>
    <property type="match status" value="1"/>
</dbReference>
<comment type="caution">
    <text evidence="1">Lacks conserved residue(s) required for the propagation of feature annotation.</text>
</comment>
<evidence type="ECO:0000256" key="3">
    <source>
        <dbReference type="SAM" id="Phobius"/>
    </source>
</evidence>
<feature type="domain" description="EGF-like" evidence="4">
    <location>
        <begin position="129"/>
        <end position="163"/>
    </location>
</feature>
<dbReference type="PANTHER" id="PTHR24033:SF151">
    <property type="entry name" value="NOTCH 2"/>
    <property type="match status" value="1"/>
</dbReference>
<feature type="compositionally biased region" description="Polar residues" evidence="2">
    <location>
        <begin position="436"/>
        <end position="445"/>
    </location>
</feature>
<dbReference type="PROSITE" id="PS50026">
    <property type="entry name" value="EGF_3"/>
    <property type="match status" value="2"/>
</dbReference>
<feature type="disulfide bond" evidence="1">
    <location>
        <begin position="66"/>
        <end position="75"/>
    </location>
</feature>
<feature type="compositionally biased region" description="Basic residues" evidence="2">
    <location>
        <begin position="461"/>
        <end position="471"/>
    </location>
</feature>
<accession>A0AA36GB21</accession>
<keyword evidence="3" id="KW-0812">Transmembrane</keyword>
<keyword evidence="6" id="KW-1185">Reference proteome</keyword>
<feature type="region of interest" description="Disordered" evidence="2">
    <location>
        <begin position="436"/>
        <end position="471"/>
    </location>
</feature>
<dbReference type="InterPro" id="IPR002049">
    <property type="entry name" value="LE_dom"/>
</dbReference>
<reference evidence="5" key="1">
    <citation type="submission" date="2023-06" db="EMBL/GenBank/DDBJ databases">
        <authorList>
            <person name="Delattre M."/>
        </authorList>
    </citation>
    <scope>NUCLEOTIDE SEQUENCE</scope>
    <source>
        <strain evidence="5">AF72</strain>
    </source>
</reference>
<dbReference type="PROSITE" id="PS00022">
    <property type="entry name" value="EGF_1"/>
    <property type="match status" value="2"/>
</dbReference>
<feature type="disulfide bond" evidence="1">
    <location>
        <begin position="153"/>
        <end position="162"/>
    </location>
</feature>
<proteinExistence type="predicted"/>
<keyword evidence="3" id="KW-1133">Transmembrane helix</keyword>
<feature type="transmembrane region" description="Helical" evidence="3">
    <location>
        <begin position="194"/>
        <end position="220"/>
    </location>
</feature>
<dbReference type="AlphaFoldDB" id="A0AA36GB21"/>
<sequence>MMLLLLLLISVTAAFEASRSPENPSLPRITGECQCTLRYEGKQCEREKCLNGGRRHKTNGVVKCHCPFGFAGERCENVTFCEPGKGKLINGKCECSDRWTGQFCHIRTCYNGIPTGGLEGFCLCDVGFTGPFCDEKLMCYNGGSVSQDNECVCAPGFAGDHCEDCAPGHHREGKSCVAEVSGHPLLSNSSLDQFPWTIIMVAGVSLAAILLIALSAIFGLRKWKTKPSRVGSAQSVQKDLQEVSLVVSTNKQDIYDAAEVYTFNFRYGDDAVMEMSKSGGESSLGAGATADDVAKFLFDLSVLCQSTNVLPNPITTLQLRLVGPQGGLNYALDHYTAHDAPYKFDHPHVLDNYRLGHIRADGAAMGLNLRSCQVTDKVEFESRMHRFAQERMNNANSTLGSIDMQRAIAQFNGVPTLSPALKQLAINNRAADDHATTTYTGTASRRSVDKDSSGSTDSKPKQRNRRTLRAK</sequence>
<evidence type="ECO:0000256" key="1">
    <source>
        <dbReference type="PROSITE-ProRule" id="PRU00076"/>
    </source>
</evidence>
<dbReference type="SMART" id="SM00181">
    <property type="entry name" value="EGF"/>
    <property type="match status" value="3"/>
</dbReference>
<gene>
    <name evidence="5" type="ORF">MSPICULIGERA_LOCUS23767</name>
</gene>
<dbReference type="Gene3D" id="2.10.25.10">
    <property type="entry name" value="Laminin"/>
    <property type="match status" value="2"/>
</dbReference>
<dbReference type="InterPro" id="IPR036570">
    <property type="entry name" value="HORMA_dom_sf"/>
</dbReference>
<dbReference type="PANTHER" id="PTHR24033">
    <property type="entry name" value="EGF-LIKE DOMAIN-CONTAINING PROTEIN"/>
    <property type="match status" value="1"/>
</dbReference>
<evidence type="ECO:0000313" key="5">
    <source>
        <dbReference type="EMBL" id="CAJ0585756.1"/>
    </source>
</evidence>
<evidence type="ECO:0000259" key="4">
    <source>
        <dbReference type="PROSITE" id="PS50026"/>
    </source>
</evidence>
<dbReference type="Proteomes" id="UP001177023">
    <property type="component" value="Unassembled WGS sequence"/>
</dbReference>
<evidence type="ECO:0000256" key="2">
    <source>
        <dbReference type="SAM" id="MobiDB-lite"/>
    </source>
</evidence>
<dbReference type="EMBL" id="CATQJA010002706">
    <property type="protein sequence ID" value="CAJ0585756.1"/>
    <property type="molecule type" value="Genomic_DNA"/>
</dbReference>
<keyword evidence="1" id="KW-1015">Disulfide bond</keyword>